<gene>
    <name evidence="5" type="primary">ygaJ</name>
    <name evidence="5" type="ORF">GCM10010969_37450</name>
</gene>
<protein>
    <submittedName>
        <fullName evidence="5">Peptidase YgaJ</fullName>
    </submittedName>
</protein>
<dbReference type="PANTHER" id="PTHR20842:SF0">
    <property type="entry name" value="ALPHA-ASPARTYL DIPEPTIDASE"/>
    <property type="match status" value="1"/>
</dbReference>
<keyword evidence="4" id="KW-0720">Serine protease</keyword>
<evidence type="ECO:0000256" key="1">
    <source>
        <dbReference type="ARBA" id="ARBA00006534"/>
    </source>
</evidence>
<evidence type="ECO:0000256" key="3">
    <source>
        <dbReference type="ARBA" id="ARBA00022801"/>
    </source>
</evidence>
<evidence type="ECO:0000313" key="5">
    <source>
        <dbReference type="EMBL" id="GGO08204.1"/>
    </source>
</evidence>
<evidence type="ECO:0000256" key="2">
    <source>
        <dbReference type="ARBA" id="ARBA00022670"/>
    </source>
</evidence>
<dbReference type="CDD" id="cd03146">
    <property type="entry name" value="GAT1_Peptidase_E"/>
    <property type="match status" value="1"/>
</dbReference>
<organism evidence="5 6">
    <name type="scientific">Saccharibacillus kuerlensis</name>
    <dbReference type="NCBI Taxonomy" id="459527"/>
    <lineage>
        <taxon>Bacteria</taxon>
        <taxon>Bacillati</taxon>
        <taxon>Bacillota</taxon>
        <taxon>Bacilli</taxon>
        <taxon>Bacillales</taxon>
        <taxon>Paenibacillaceae</taxon>
        <taxon>Saccharibacillus</taxon>
    </lineage>
</organism>
<comment type="caution">
    <text evidence="5">The sequence shown here is derived from an EMBL/GenBank/DDBJ whole genome shotgun (WGS) entry which is preliminary data.</text>
</comment>
<proteinExistence type="inferred from homology"/>
<dbReference type="EMBL" id="BMLN01000015">
    <property type="protein sequence ID" value="GGO08204.1"/>
    <property type="molecule type" value="Genomic_DNA"/>
</dbReference>
<comment type="similarity">
    <text evidence="1">Belongs to the peptidase S51 family.</text>
</comment>
<dbReference type="Proteomes" id="UP000606653">
    <property type="component" value="Unassembled WGS sequence"/>
</dbReference>
<dbReference type="RefSeq" id="WP_018978293.1">
    <property type="nucleotide sequence ID" value="NZ_BMLN01000015.1"/>
</dbReference>
<keyword evidence="3" id="KW-0378">Hydrolase</keyword>
<dbReference type="SUPFAM" id="SSF52317">
    <property type="entry name" value="Class I glutamine amidotransferase-like"/>
    <property type="match status" value="1"/>
</dbReference>
<evidence type="ECO:0000256" key="4">
    <source>
        <dbReference type="ARBA" id="ARBA00022825"/>
    </source>
</evidence>
<dbReference type="Pfam" id="PF03575">
    <property type="entry name" value="Peptidase_S51"/>
    <property type="match status" value="1"/>
</dbReference>
<dbReference type="InterPro" id="IPR005320">
    <property type="entry name" value="Peptidase_S51"/>
</dbReference>
<dbReference type="InterPro" id="IPR029062">
    <property type="entry name" value="Class_I_gatase-like"/>
</dbReference>
<dbReference type="PANTHER" id="PTHR20842">
    <property type="entry name" value="PROTEASE S51 ALPHA-ASPARTYL DIPEPTIDASE"/>
    <property type="match status" value="1"/>
</dbReference>
<keyword evidence="2" id="KW-0645">Protease</keyword>
<dbReference type="Gene3D" id="3.40.50.880">
    <property type="match status" value="1"/>
</dbReference>
<reference evidence="6" key="1">
    <citation type="journal article" date="2019" name="Int. J. Syst. Evol. Microbiol.">
        <title>The Global Catalogue of Microorganisms (GCM) 10K type strain sequencing project: providing services to taxonomists for standard genome sequencing and annotation.</title>
        <authorList>
            <consortium name="The Broad Institute Genomics Platform"/>
            <consortium name="The Broad Institute Genome Sequencing Center for Infectious Disease"/>
            <person name="Wu L."/>
            <person name="Ma J."/>
        </authorList>
    </citation>
    <scope>NUCLEOTIDE SEQUENCE [LARGE SCALE GENOMIC DNA]</scope>
    <source>
        <strain evidence="6">CGMCC 1.6964</strain>
    </source>
</reference>
<keyword evidence="6" id="KW-1185">Reference proteome</keyword>
<evidence type="ECO:0000313" key="6">
    <source>
        <dbReference type="Proteomes" id="UP000606653"/>
    </source>
</evidence>
<name>A0ABQ2LA85_9BACL</name>
<accession>A0ABQ2LA85</accession>
<sequence>MKQIIAMGGGGFSMEPENLLLDRYILEQSEAERPRICFVGTASGDSPGYIERFYTAFGSLSCEPTHLSLFKLPEGSLEDFVLNQDIIYVGGGNTRSMLALWREWGLDRILRRAYEKGIILAGLSAGSICWFEQGVTDSVTGQLGVIEALGLLPGSHCPHYDGEAERRPAYREMLEKGEIESGIAADDGAALHYREGELYQVVSSREQAAAYQVINRSGNVCEDKLESVFLGVNL</sequence>